<feature type="transmembrane region" description="Helical" evidence="1">
    <location>
        <begin position="60"/>
        <end position="81"/>
    </location>
</feature>
<dbReference type="AlphaFoldDB" id="A0A0C9M979"/>
<reference evidence="2" key="1">
    <citation type="submission" date="2014-09" db="EMBL/GenBank/DDBJ databases">
        <title>Draft genome sequence of an oleaginous Mucoromycotina fungus Mucor ambiguus NBRC6742.</title>
        <authorList>
            <person name="Takeda I."/>
            <person name="Yamane N."/>
            <person name="Morita T."/>
            <person name="Tamano K."/>
            <person name="Machida M."/>
            <person name="Baker S."/>
            <person name="Koike H."/>
        </authorList>
    </citation>
    <scope>NUCLEOTIDE SEQUENCE</scope>
    <source>
        <strain evidence="2">NBRC 6742</strain>
    </source>
</reference>
<gene>
    <name evidence="2" type="ORF">MAM1_0047d03194</name>
</gene>
<sequence length="180" mass="19838">MNRIIAITHCVRLATLITAVVIVIGSLGFYSNNSIPLNPTDSDQQDSNAWIIQTITDRRLISTLVAAQASIFCPLFILLGPSNITCADTLIEVVCQFLMPVGLALSWTFSILFDLKSTDLIGQTDMCLSQENCVLFGFIFCLKYLIVGLFAIETCLVSVSFLTRDADNRHIQLPIDSSEK</sequence>
<keyword evidence="1" id="KW-1133">Transmembrane helix</keyword>
<keyword evidence="1" id="KW-0472">Membrane</keyword>
<organism evidence="2">
    <name type="scientific">Mucor ambiguus</name>
    <dbReference type="NCBI Taxonomy" id="91626"/>
    <lineage>
        <taxon>Eukaryota</taxon>
        <taxon>Fungi</taxon>
        <taxon>Fungi incertae sedis</taxon>
        <taxon>Mucoromycota</taxon>
        <taxon>Mucoromycotina</taxon>
        <taxon>Mucoromycetes</taxon>
        <taxon>Mucorales</taxon>
        <taxon>Mucorineae</taxon>
        <taxon>Mucoraceae</taxon>
        <taxon>Mucor</taxon>
    </lineage>
</organism>
<evidence type="ECO:0000313" key="2">
    <source>
        <dbReference type="EMBL" id="GAN03739.1"/>
    </source>
</evidence>
<protein>
    <recommendedName>
        <fullName evidence="4">MARVEL domain-containing protein</fullName>
    </recommendedName>
</protein>
<feature type="transmembrane region" description="Helical" evidence="1">
    <location>
        <begin position="93"/>
        <end position="115"/>
    </location>
</feature>
<feature type="transmembrane region" description="Helical" evidence="1">
    <location>
        <begin position="12"/>
        <end position="30"/>
    </location>
</feature>
<dbReference type="Proteomes" id="UP000053815">
    <property type="component" value="Unassembled WGS sequence"/>
</dbReference>
<dbReference type="OrthoDB" id="2340007at2759"/>
<keyword evidence="1" id="KW-0812">Transmembrane</keyword>
<evidence type="ECO:0008006" key="4">
    <source>
        <dbReference type="Google" id="ProtNLM"/>
    </source>
</evidence>
<name>A0A0C9M979_9FUNG</name>
<accession>A0A0C9M979</accession>
<evidence type="ECO:0000256" key="1">
    <source>
        <dbReference type="SAM" id="Phobius"/>
    </source>
</evidence>
<keyword evidence="3" id="KW-1185">Reference proteome</keyword>
<proteinExistence type="predicted"/>
<feature type="transmembrane region" description="Helical" evidence="1">
    <location>
        <begin position="135"/>
        <end position="162"/>
    </location>
</feature>
<dbReference type="EMBL" id="DF836336">
    <property type="protein sequence ID" value="GAN03739.1"/>
    <property type="molecule type" value="Genomic_DNA"/>
</dbReference>
<evidence type="ECO:0000313" key="3">
    <source>
        <dbReference type="Proteomes" id="UP000053815"/>
    </source>
</evidence>